<dbReference type="SUPFAM" id="SSF51735">
    <property type="entry name" value="NAD(P)-binding Rossmann-fold domains"/>
    <property type="match status" value="1"/>
</dbReference>
<dbReference type="CDD" id="cd08946">
    <property type="entry name" value="SDR_e"/>
    <property type="match status" value="1"/>
</dbReference>
<proteinExistence type="predicted"/>
<dbReference type="EMBL" id="RJUR01000015">
    <property type="protein sequence ID" value="ROQ48211.1"/>
    <property type="molecule type" value="Genomic_DNA"/>
</dbReference>
<reference evidence="2 3" key="1">
    <citation type="submission" date="2018-11" db="EMBL/GenBank/DDBJ databases">
        <title>Genomic analyses of the natural microbiome of Caenorhabditis elegans.</title>
        <authorList>
            <person name="Samuel B."/>
        </authorList>
    </citation>
    <scope>NUCLEOTIDE SEQUENCE [LARGE SCALE GENOMIC DNA]</scope>
    <source>
        <strain evidence="2 3">BIGb0473</strain>
    </source>
</reference>
<dbReference type="RefSeq" id="WP_185061950.1">
    <property type="nucleotide sequence ID" value="NZ_RJUR01000015.1"/>
</dbReference>
<organism evidence="2 3">
    <name type="scientific">Pseudomonas putida</name>
    <name type="common">Arthrobacter siderocapsulatus</name>
    <dbReference type="NCBI Taxonomy" id="303"/>
    <lineage>
        <taxon>Bacteria</taxon>
        <taxon>Pseudomonadati</taxon>
        <taxon>Pseudomonadota</taxon>
        <taxon>Gammaproteobacteria</taxon>
        <taxon>Pseudomonadales</taxon>
        <taxon>Pseudomonadaceae</taxon>
        <taxon>Pseudomonas</taxon>
    </lineage>
</organism>
<dbReference type="PANTHER" id="PTHR43245:SF53">
    <property type="entry name" value="EPIMERASE-RELATED"/>
    <property type="match status" value="1"/>
</dbReference>
<dbReference type="Proteomes" id="UP000269115">
    <property type="component" value="Unassembled WGS sequence"/>
</dbReference>
<gene>
    <name evidence="2" type="ORF">EDF85_3948</name>
</gene>
<dbReference type="PANTHER" id="PTHR43245">
    <property type="entry name" value="BIFUNCTIONAL POLYMYXIN RESISTANCE PROTEIN ARNA"/>
    <property type="match status" value="1"/>
</dbReference>
<evidence type="ECO:0000313" key="3">
    <source>
        <dbReference type="Proteomes" id="UP000269115"/>
    </source>
</evidence>
<dbReference type="InterPro" id="IPR001509">
    <property type="entry name" value="Epimerase_deHydtase"/>
</dbReference>
<comment type="caution">
    <text evidence="2">The sequence shown here is derived from an EMBL/GenBank/DDBJ whole genome shotgun (WGS) entry which is preliminary data.</text>
</comment>
<evidence type="ECO:0000313" key="2">
    <source>
        <dbReference type="EMBL" id="ROQ48211.1"/>
    </source>
</evidence>
<dbReference type="Gene3D" id="3.40.50.720">
    <property type="entry name" value="NAD(P)-binding Rossmann-like Domain"/>
    <property type="match status" value="1"/>
</dbReference>
<dbReference type="InterPro" id="IPR036291">
    <property type="entry name" value="NAD(P)-bd_dom_sf"/>
</dbReference>
<accession>A0A9X8EJI4</accession>
<dbReference type="InterPro" id="IPR050177">
    <property type="entry name" value="Lipid_A_modif_metabolic_enz"/>
</dbReference>
<dbReference type="Pfam" id="PF01370">
    <property type="entry name" value="Epimerase"/>
    <property type="match status" value="1"/>
</dbReference>
<evidence type="ECO:0000259" key="1">
    <source>
        <dbReference type="Pfam" id="PF01370"/>
    </source>
</evidence>
<protein>
    <submittedName>
        <fullName evidence="2">Nucleoside-diphosphate-sugar epimerase</fullName>
    </submittedName>
</protein>
<feature type="domain" description="NAD-dependent epimerase/dehydratase" evidence="1">
    <location>
        <begin position="15"/>
        <end position="213"/>
    </location>
</feature>
<name>A0A9X8EJI4_PSEPU</name>
<sequence length="294" mass="31550">MTRDISTPRPPLASLVIGSTSVIGQAIAHGLAQLGPVQTAGRRDADVFFDLSQPDRVPASVPPFDVVVLAAADFGGPGIDDLIRAEQVNAVGTLAACRLAQRSGARHLILISSVFASHVPGDPHYSIYSLSKRHSEELASLFCSAHGIALTILRPSQVYDAAGACRTHQPLLYAFADQAQAGNDISLFGNNDARRNYLHLDDLVQICTRVAATTTTGLFNCVHPDSPALSEIAQAALSAFGQQGQVRFLREKPDVPDLPAQLLDPALHAAIDFMPQVNIHQGFEMIRQHRERTA</sequence>
<dbReference type="AlphaFoldDB" id="A0A9X8EJI4"/>